<dbReference type="PANTHER" id="PTHR12997">
    <property type="entry name" value="TYPE I INOSITOL-1,4,5-TRISPHOSPHATE 5-PHOSPHATASE"/>
    <property type="match status" value="1"/>
</dbReference>
<dbReference type="KEGG" id="alim:106511379"/>
<dbReference type="GO" id="GO:0004445">
    <property type="term" value="F:inositol-polyphosphate 5-phosphatase activity"/>
    <property type="evidence" value="ECO:0007669"/>
    <property type="project" value="InterPro"/>
</dbReference>
<accession>A0A2I4AJD4</accession>
<protein>
    <submittedName>
        <fullName evidence="2">Type I inositol 1,4,5-trisphosphate 5-phosphatase</fullName>
    </submittedName>
</protein>
<dbReference type="Gene3D" id="3.60.10.10">
    <property type="entry name" value="Endonuclease/exonuclease/phosphatase"/>
    <property type="match status" value="1"/>
</dbReference>
<dbReference type="Proteomes" id="UP000192220">
    <property type="component" value="Unplaced"/>
</dbReference>
<name>A0A2I4AJD4_AUSLI</name>
<evidence type="ECO:0000313" key="2">
    <source>
        <dbReference type="RefSeq" id="XP_013855589.1"/>
    </source>
</evidence>
<dbReference type="GeneID" id="106511379"/>
<dbReference type="InParanoid" id="A0A2I4AJD4"/>
<dbReference type="InterPro" id="IPR036691">
    <property type="entry name" value="Endo/exonu/phosph_ase_sf"/>
</dbReference>
<dbReference type="OrthoDB" id="8956968at2759"/>
<dbReference type="InterPro" id="IPR039737">
    <property type="entry name" value="INPP5A"/>
</dbReference>
<keyword evidence="1" id="KW-1185">Reference proteome</keyword>
<proteinExistence type="predicted"/>
<dbReference type="RefSeq" id="XP_013855589.1">
    <property type="nucleotide sequence ID" value="XM_014000135.1"/>
</dbReference>
<dbReference type="PANTHER" id="PTHR12997:SF10">
    <property type="entry name" value="INOSITOL-POLYPHOSPHATE 5-PHOSPHATASE"/>
    <property type="match status" value="1"/>
</dbReference>
<dbReference type="AlphaFoldDB" id="A0A2I4AJD4"/>
<organism evidence="1 2">
    <name type="scientific">Austrofundulus limnaeus</name>
    <name type="common">Annual killifish</name>
    <dbReference type="NCBI Taxonomy" id="52670"/>
    <lineage>
        <taxon>Eukaryota</taxon>
        <taxon>Metazoa</taxon>
        <taxon>Chordata</taxon>
        <taxon>Craniata</taxon>
        <taxon>Vertebrata</taxon>
        <taxon>Euteleostomi</taxon>
        <taxon>Actinopterygii</taxon>
        <taxon>Neopterygii</taxon>
        <taxon>Teleostei</taxon>
        <taxon>Neoteleostei</taxon>
        <taxon>Acanthomorphata</taxon>
        <taxon>Ovalentaria</taxon>
        <taxon>Atherinomorphae</taxon>
        <taxon>Cyprinodontiformes</taxon>
        <taxon>Rivulidae</taxon>
        <taxon>Austrofundulus</taxon>
    </lineage>
</organism>
<sequence length="82" mass="9337">MNTRCPAWCDRILMSSSARDLFLKPDSEEKSVTYDNVGPSVCMGDHKRRVARVGRIKSMRHLCENTHTHTCTYSGPVHFTLP</sequence>
<gene>
    <name evidence="2" type="primary">LOC106511379</name>
</gene>
<reference evidence="2" key="1">
    <citation type="submission" date="2025-08" db="UniProtKB">
        <authorList>
            <consortium name="RefSeq"/>
        </authorList>
    </citation>
    <scope>IDENTIFICATION</scope>
</reference>
<evidence type="ECO:0000313" key="1">
    <source>
        <dbReference type="Proteomes" id="UP000192220"/>
    </source>
</evidence>